<dbReference type="GO" id="GO:0000785">
    <property type="term" value="C:chromatin"/>
    <property type="evidence" value="ECO:0007669"/>
    <property type="project" value="TreeGrafter"/>
</dbReference>
<dbReference type="InterPro" id="IPR013083">
    <property type="entry name" value="Znf_RING/FYVE/PHD"/>
</dbReference>
<reference evidence="2 3" key="1">
    <citation type="submission" date="2023-10" db="EMBL/GenBank/DDBJ databases">
        <title>Draft Genome Sequence of Candida saopaulonensis from a very Premature Infant with Sepsis.</title>
        <authorList>
            <person name="Ning Y."/>
            <person name="Dai R."/>
            <person name="Xiao M."/>
            <person name="Xu Y."/>
            <person name="Yan Q."/>
            <person name="Zhang L."/>
        </authorList>
    </citation>
    <scope>NUCLEOTIDE SEQUENCE [LARGE SCALE GENOMIC DNA]</scope>
    <source>
        <strain evidence="2 3">19XY460</strain>
    </source>
</reference>
<dbReference type="GeneID" id="88173188"/>
<dbReference type="AlphaFoldDB" id="A0AAX4H996"/>
<feature type="compositionally biased region" description="Polar residues" evidence="1">
    <location>
        <begin position="10"/>
        <end position="23"/>
    </location>
</feature>
<organism evidence="2 3">
    <name type="scientific">Australozyma saopauloensis</name>
    <dbReference type="NCBI Taxonomy" id="291208"/>
    <lineage>
        <taxon>Eukaryota</taxon>
        <taxon>Fungi</taxon>
        <taxon>Dikarya</taxon>
        <taxon>Ascomycota</taxon>
        <taxon>Saccharomycotina</taxon>
        <taxon>Pichiomycetes</taxon>
        <taxon>Metschnikowiaceae</taxon>
        <taxon>Australozyma</taxon>
    </lineage>
</organism>
<dbReference type="GO" id="GO:0016925">
    <property type="term" value="P:protein sumoylation"/>
    <property type="evidence" value="ECO:0007669"/>
    <property type="project" value="TreeGrafter"/>
</dbReference>
<name>A0AAX4H996_9ASCO</name>
<dbReference type="PANTHER" id="PTHR10782">
    <property type="entry name" value="ZINC FINGER MIZ DOMAIN-CONTAINING PROTEIN"/>
    <property type="match status" value="1"/>
</dbReference>
<evidence type="ECO:0000256" key="1">
    <source>
        <dbReference type="SAM" id="MobiDB-lite"/>
    </source>
</evidence>
<proteinExistence type="predicted"/>
<dbReference type="RefSeq" id="XP_062877214.1">
    <property type="nucleotide sequence ID" value="XM_063021144.1"/>
</dbReference>
<gene>
    <name evidence="2" type="ORF">PUMCH_002123</name>
</gene>
<dbReference type="EMBL" id="CP138895">
    <property type="protein sequence ID" value="WPK24831.1"/>
    <property type="molecule type" value="Genomic_DNA"/>
</dbReference>
<dbReference type="GO" id="GO:0061665">
    <property type="term" value="F:SUMO ligase activity"/>
    <property type="evidence" value="ECO:0007669"/>
    <property type="project" value="TreeGrafter"/>
</dbReference>
<keyword evidence="3" id="KW-1185">Reference proteome</keyword>
<evidence type="ECO:0008006" key="4">
    <source>
        <dbReference type="Google" id="ProtNLM"/>
    </source>
</evidence>
<sequence length="505" mass="56263">MTKLHITGPRTPTSGPVSFQKVFTRSPDRNESKFLVTLKLGDALRRSATPEDTSQAHLLEQSRIVHSKELGGSSSSQDQAFAGLDKAGDDVDTDREDTPLKVSESVKTPPVLSVQKQNTSTDSLHTPTRENNHTLQTAADPAPETPSNQSHSDSESEIEILEVRAIDVPSLSTDHTYNSTDEDTDKDLSDLDDEINEALTSNTVTPSSLSPKKTIDARTSKMVQKLLPNLCRKVEPRSPPPPGFRNIPPNLVNAIQRELNFFFDGGGDDDVEVVGKMVFSLQDPIARTKINLPIKATTCRHFECFDFDNFCLFYGLSPGTKTGLFCNLLVQSKESRQTEHLFYKQQRIIAEGKFRIKRSELVYPQFSEHGQMFFTDVFSRTPPLYKCPVCDEKFGLKQLYISDVFNFLVKTTPSHITKIELVENDRYKIIEEDNTEPTEEHADVVDLDDDDDQPLASLKAEKGLSCQGADRSMTSDEFNDGLDDVLIGLSQGQGDGSWLNPLTLD</sequence>
<accession>A0AAX4H996</accession>
<dbReference type="Gene3D" id="3.30.40.10">
    <property type="entry name" value="Zinc/RING finger domain, C3HC4 (zinc finger)"/>
    <property type="match status" value="1"/>
</dbReference>
<evidence type="ECO:0000313" key="3">
    <source>
        <dbReference type="Proteomes" id="UP001338582"/>
    </source>
</evidence>
<dbReference type="PANTHER" id="PTHR10782:SF4">
    <property type="entry name" value="TONALLI, ISOFORM E"/>
    <property type="match status" value="1"/>
</dbReference>
<evidence type="ECO:0000313" key="2">
    <source>
        <dbReference type="EMBL" id="WPK24831.1"/>
    </source>
</evidence>
<feature type="region of interest" description="Disordered" evidence="1">
    <location>
        <begin position="1"/>
        <end position="26"/>
    </location>
</feature>
<feature type="compositionally biased region" description="Polar residues" evidence="1">
    <location>
        <begin position="114"/>
        <end position="126"/>
    </location>
</feature>
<dbReference type="KEGG" id="asau:88173188"/>
<protein>
    <recommendedName>
        <fullName evidence="4">SP-RING-type domain-containing protein</fullName>
    </recommendedName>
</protein>
<dbReference type="Proteomes" id="UP001338582">
    <property type="component" value="Chromosome 2"/>
</dbReference>
<feature type="region of interest" description="Disordered" evidence="1">
    <location>
        <begin position="46"/>
        <end position="188"/>
    </location>
</feature>